<dbReference type="Proteomes" id="UP001500748">
    <property type="component" value="Unassembled WGS sequence"/>
</dbReference>
<dbReference type="Gene3D" id="3.40.710.10">
    <property type="entry name" value="DD-peptidase/beta-lactamase superfamily"/>
    <property type="match status" value="1"/>
</dbReference>
<proteinExistence type="predicted"/>
<feature type="signal peptide" evidence="1">
    <location>
        <begin position="1"/>
        <end position="23"/>
    </location>
</feature>
<dbReference type="InterPro" id="IPR050491">
    <property type="entry name" value="AmpC-like"/>
</dbReference>
<reference evidence="4" key="1">
    <citation type="journal article" date="2019" name="Int. J. Syst. Evol. Microbiol.">
        <title>The Global Catalogue of Microorganisms (GCM) 10K type strain sequencing project: providing services to taxonomists for standard genome sequencing and annotation.</title>
        <authorList>
            <consortium name="The Broad Institute Genomics Platform"/>
            <consortium name="The Broad Institute Genome Sequencing Center for Infectious Disease"/>
            <person name="Wu L."/>
            <person name="Ma J."/>
        </authorList>
    </citation>
    <scope>NUCLEOTIDE SEQUENCE [LARGE SCALE GENOMIC DNA]</scope>
    <source>
        <strain evidence="4">JCM 17337</strain>
    </source>
</reference>
<name>A0ABP7GW44_9FLAO</name>
<dbReference type="SUPFAM" id="SSF56601">
    <property type="entry name" value="beta-lactamase/transpeptidase-like"/>
    <property type="match status" value="1"/>
</dbReference>
<feature type="domain" description="Beta-lactamase-related" evidence="2">
    <location>
        <begin position="48"/>
        <end position="324"/>
    </location>
</feature>
<protein>
    <submittedName>
        <fullName evidence="3">Serine hydrolase domain-containing protein</fullName>
    </submittedName>
</protein>
<dbReference type="RefSeq" id="WP_345146004.1">
    <property type="nucleotide sequence ID" value="NZ_BAABDU010000006.1"/>
</dbReference>
<dbReference type="Pfam" id="PF00144">
    <property type="entry name" value="Beta-lactamase"/>
    <property type="match status" value="1"/>
</dbReference>
<sequence length="348" mass="39025">MTFYKTLSLFTAILLFTNCNSFAQKKDNYASKIDSVIQNSSPSDFNGVVLISKNGKTLYSKAKGYANLENKKPLTIDSQFEIMSNSKQIAAVLVLLEVEKGRVDLNSPIKKYLPELTQTWADTVTVHQLLNHSHGIVDLKKPLAFKPGTEFKYGNLSFNLIGKIVEFSTKKKYNETADALFKKLKMNHTFCYSKDKAQNLATGYFSLKNDMKPVNGSQITPESFGADGIISTVSDLAIWDNNLHKGKILKPESYKLLTKNTILSQHNFFGKEKEPYGYGIRIIEKEPVKYLGHTGLGDGFSSVNLYFPESDVSLIVLENQMPEDSGLFYAAGFKIKNILLKSDLLHKK</sequence>
<feature type="chain" id="PRO_5046378625" evidence="1">
    <location>
        <begin position="24"/>
        <end position="348"/>
    </location>
</feature>
<evidence type="ECO:0000259" key="2">
    <source>
        <dbReference type="Pfam" id="PF00144"/>
    </source>
</evidence>
<dbReference type="GO" id="GO:0016787">
    <property type="term" value="F:hydrolase activity"/>
    <property type="evidence" value="ECO:0007669"/>
    <property type="project" value="UniProtKB-KW"/>
</dbReference>
<organism evidence="3 4">
    <name type="scientific">Flavobacterium ginsengiterrae</name>
    <dbReference type="NCBI Taxonomy" id="871695"/>
    <lineage>
        <taxon>Bacteria</taxon>
        <taxon>Pseudomonadati</taxon>
        <taxon>Bacteroidota</taxon>
        <taxon>Flavobacteriia</taxon>
        <taxon>Flavobacteriales</taxon>
        <taxon>Flavobacteriaceae</taxon>
        <taxon>Flavobacterium</taxon>
    </lineage>
</organism>
<keyword evidence="4" id="KW-1185">Reference proteome</keyword>
<dbReference type="InterPro" id="IPR001466">
    <property type="entry name" value="Beta-lactam-related"/>
</dbReference>
<gene>
    <name evidence="3" type="ORF">GCM10022423_35910</name>
</gene>
<comment type="caution">
    <text evidence="3">The sequence shown here is derived from an EMBL/GenBank/DDBJ whole genome shotgun (WGS) entry which is preliminary data.</text>
</comment>
<evidence type="ECO:0000313" key="4">
    <source>
        <dbReference type="Proteomes" id="UP001500748"/>
    </source>
</evidence>
<dbReference type="PANTHER" id="PTHR46825">
    <property type="entry name" value="D-ALANYL-D-ALANINE-CARBOXYPEPTIDASE/ENDOPEPTIDASE AMPH"/>
    <property type="match status" value="1"/>
</dbReference>
<accession>A0ABP7GW44</accession>
<evidence type="ECO:0000313" key="3">
    <source>
        <dbReference type="EMBL" id="GAA3777309.1"/>
    </source>
</evidence>
<keyword evidence="3" id="KW-0378">Hydrolase</keyword>
<evidence type="ECO:0000256" key="1">
    <source>
        <dbReference type="SAM" id="SignalP"/>
    </source>
</evidence>
<keyword evidence="1" id="KW-0732">Signal</keyword>
<dbReference type="PANTHER" id="PTHR46825:SF9">
    <property type="entry name" value="BETA-LACTAMASE-RELATED DOMAIN-CONTAINING PROTEIN"/>
    <property type="match status" value="1"/>
</dbReference>
<dbReference type="EMBL" id="BAABDU010000006">
    <property type="protein sequence ID" value="GAA3777309.1"/>
    <property type="molecule type" value="Genomic_DNA"/>
</dbReference>
<dbReference type="InterPro" id="IPR012338">
    <property type="entry name" value="Beta-lactam/transpept-like"/>
</dbReference>